<keyword evidence="2" id="KW-1185">Reference proteome</keyword>
<accession>A0ABX8BH45</accession>
<name>A0ABX8BH45_9ACTN</name>
<dbReference type="Proteomes" id="UP000676079">
    <property type="component" value="Chromosome"/>
</dbReference>
<reference evidence="1 2" key="1">
    <citation type="submission" date="2021-05" db="EMBL/GenBank/DDBJ databases">
        <title>Direct Submission.</title>
        <authorList>
            <person name="Li K."/>
            <person name="Gao J."/>
        </authorList>
    </citation>
    <scope>NUCLEOTIDE SEQUENCE [LARGE SCALE GENOMIC DNA]</scope>
    <source>
        <strain evidence="1 2">Mg02</strain>
    </source>
</reference>
<organism evidence="1 2">
    <name type="scientific">Nocardiopsis changdeensis</name>
    <dbReference type="NCBI Taxonomy" id="2831969"/>
    <lineage>
        <taxon>Bacteria</taxon>
        <taxon>Bacillati</taxon>
        <taxon>Actinomycetota</taxon>
        <taxon>Actinomycetes</taxon>
        <taxon>Streptosporangiales</taxon>
        <taxon>Nocardiopsidaceae</taxon>
        <taxon>Nocardiopsis</taxon>
    </lineage>
</organism>
<dbReference type="EMBL" id="CP074133">
    <property type="protein sequence ID" value="QUX20347.1"/>
    <property type="molecule type" value="Genomic_DNA"/>
</dbReference>
<dbReference type="RefSeq" id="WP_220561542.1">
    <property type="nucleotide sequence ID" value="NZ_CP074133.1"/>
</dbReference>
<gene>
    <name evidence="1" type="ORF">KGD84_17620</name>
</gene>
<protein>
    <submittedName>
        <fullName evidence="1">Uncharacterized protein</fullName>
    </submittedName>
</protein>
<sequence length="95" mass="10354">MSTTTTRCWGFVHADGPTKGDPYEHGEGAPHFPTREAALEWLGSLNDHPNLNLAQLDDDCHTVTCATCGGSDDEYHYTAKEAEVAARDWDCPTCA</sequence>
<evidence type="ECO:0000313" key="2">
    <source>
        <dbReference type="Proteomes" id="UP000676079"/>
    </source>
</evidence>
<evidence type="ECO:0000313" key="1">
    <source>
        <dbReference type="EMBL" id="QUX20347.1"/>
    </source>
</evidence>
<proteinExistence type="predicted"/>